<organism evidence="1 2">
    <name type="scientific">Syphacia muris</name>
    <dbReference type="NCBI Taxonomy" id="451379"/>
    <lineage>
        <taxon>Eukaryota</taxon>
        <taxon>Metazoa</taxon>
        <taxon>Ecdysozoa</taxon>
        <taxon>Nematoda</taxon>
        <taxon>Chromadorea</taxon>
        <taxon>Rhabditida</taxon>
        <taxon>Spirurina</taxon>
        <taxon>Oxyuridomorpha</taxon>
        <taxon>Oxyuroidea</taxon>
        <taxon>Oxyuridae</taxon>
        <taxon>Syphacia</taxon>
    </lineage>
</organism>
<proteinExistence type="predicted"/>
<accession>A0A158R510</accession>
<sequence>MIDISYSFCSTKEILHLYGNLLSPVCGNQYIRIDLTFNADLVPNGRFEEWIIVGNNKRPECRLKGNGELQYVIEIAVFNDPCETKMISAGVFENTVRVGQNPSVILHGDESLIVKCVYGLPEVNRLNLQLINPSFNAENLDRSSSVRGSTDIIGGQLSEVRSITEIYRSAEMRTASFDNISYIKTTGPNFDAIQRLTKCVEKIRGFGPRKLTEQELGRWRQLIARDVNLQNAIISASNYQQLETVINTPEYRNVFTKEKWGNILRCIAESEFDSDGMCSRRRVENSRNQVRIFFTKYRSLEN</sequence>
<dbReference type="STRING" id="451379.A0A158R510"/>
<protein>
    <submittedName>
        <fullName evidence="2">ZP domain-containing protein</fullName>
    </submittedName>
</protein>
<dbReference type="WBParaSite" id="SMUV_0000514701-mRNA-1">
    <property type="protein sequence ID" value="SMUV_0000514701-mRNA-1"/>
    <property type="gene ID" value="SMUV_0000514701"/>
</dbReference>
<dbReference type="AlphaFoldDB" id="A0A158R510"/>
<evidence type="ECO:0000313" key="2">
    <source>
        <dbReference type="WBParaSite" id="SMUV_0000514701-mRNA-1"/>
    </source>
</evidence>
<name>A0A158R510_9BILA</name>
<dbReference type="Proteomes" id="UP000046393">
    <property type="component" value="Unplaced"/>
</dbReference>
<evidence type="ECO:0000313" key="1">
    <source>
        <dbReference type="Proteomes" id="UP000046393"/>
    </source>
</evidence>
<reference evidence="2" key="1">
    <citation type="submission" date="2016-04" db="UniProtKB">
        <authorList>
            <consortium name="WormBaseParasite"/>
        </authorList>
    </citation>
    <scope>IDENTIFICATION</scope>
</reference>
<keyword evidence="1" id="KW-1185">Reference proteome</keyword>